<reference evidence="5 6" key="1">
    <citation type="submission" date="2020-10" db="EMBL/GenBank/DDBJ databases">
        <title>ChiBAC.</title>
        <authorList>
            <person name="Zenner C."/>
            <person name="Hitch T.C.A."/>
            <person name="Clavel T."/>
        </authorList>
    </citation>
    <scope>NUCLEOTIDE SEQUENCE [LARGE SCALE GENOMIC DNA]</scope>
    <source>
        <strain evidence="5 6">DSM 109015</strain>
    </source>
</reference>
<dbReference type="SUPFAM" id="SSF56300">
    <property type="entry name" value="Metallo-dependent phosphatases"/>
    <property type="match status" value="2"/>
</dbReference>
<comment type="caution">
    <text evidence="5">The sequence shown here is derived from an EMBL/GenBank/DDBJ whole genome shotgun (WGS) entry which is preliminary data.</text>
</comment>
<comment type="pathway">
    <text evidence="4">Carbohydrate biosynthesis; gluconeogenesis.</text>
</comment>
<organism evidence="5 6">
    <name type="scientific">Gemmiger gallinarum</name>
    <dbReference type="NCBI Taxonomy" id="2779354"/>
    <lineage>
        <taxon>Bacteria</taxon>
        <taxon>Bacillati</taxon>
        <taxon>Bacillota</taxon>
        <taxon>Clostridia</taxon>
        <taxon>Eubacteriales</taxon>
        <taxon>Gemmiger</taxon>
    </lineage>
</organism>
<dbReference type="Gene3D" id="3.60.21.10">
    <property type="match status" value="1"/>
</dbReference>
<dbReference type="EC" id="3.1.3.11" evidence="4"/>
<keyword evidence="1 4" id="KW-0378">Hydrolase</keyword>
<dbReference type="Pfam" id="PF06874">
    <property type="entry name" value="FBPase_2"/>
    <property type="match status" value="1"/>
</dbReference>
<evidence type="ECO:0000256" key="2">
    <source>
        <dbReference type="ARBA" id="ARBA00023211"/>
    </source>
</evidence>
<dbReference type="CDD" id="cd00838">
    <property type="entry name" value="MPP_superfamily"/>
    <property type="match status" value="1"/>
</dbReference>
<keyword evidence="6" id="KW-1185">Reference proteome</keyword>
<name>A0ABR9R1I9_9FIRM</name>
<evidence type="ECO:0000313" key="6">
    <source>
        <dbReference type="Proteomes" id="UP000768567"/>
    </source>
</evidence>
<keyword evidence="2 4" id="KW-0464">Manganese</keyword>
<evidence type="ECO:0000256" key="3">
    <source>
        <dbReference type="ARBA" id="ARBA00023277"/>
    </source>
</evidence>
<sequence length="659" mass="74801">MPDVTAPTPEQLRYLRVLAEKYPTIAAASSEIINLEALLRLPKGTEHFMSDLHGENEAFIHILNSASGVIREKIDTVLGEDVPDTERAELATLVYYPNQKLPELKAKQSDLDAWYRRNLLWLIELCRFVSSKHTRDHVRRCLPANCGHIIDELLHAHFEDHDKDLYYGQIIDSIIRHDRADAYIIRFCEVIKRLAVDRLHIVGDLFDRGPRPDQILDRLIEHHDVDIQWGNHDVVWMGAAAGSPICIFTVLKTTVAYNNLATLENGYGINLRPLEHLAEHLYADTDVEHWRPHIDPRTKPGPEAIARTARMHKAVTIIMLKLEAQVIARNPDFECASRDYLNQIDYAAGTVRCGGKVYPLLDPAFPTVDPACPSRLTDREEEVLQGLVRSFRESERLQRQVKFLYAKGAVYKVFNGNLLFHGAVPMTEDGDFAAETFEGESYSGKALFDYCDRRAREGYFAAPDSPRRQAGQDFLWYLWCGRLSPIFGRSAMTTFERLYIGDPATHAEVKNPYYRHIQYPETADKILEKFGLEGEGCHIINGHVPVRAIEGESPVKGGGKIIVIDGGFCRAYHSRTGIAGYTLVYNSRGLTLRTHQPFESAEKAIREDEDIASRSEQIYAAPRRILVRDTDEGTEKMTLISDLEHLLEAYQAGLLREQV</sequence>
<dbReference type="HAMAP" id="MF_01854">
    <property type="entry name" value="FBPase_class3"/>
    <property type="match status" value="1"/>
</dbReference>
<keyword evidence="3 4" id="KW-0119">Carbohydrate metabolism</keyword>
<evidence type="ECO:0000313" key="5">
    <source>
        <dbReference type="EMBL" id="MBE5036998.1"/>
    </source>
</evidence>
<evidence type="ECO:0000256" key="1">
    <source>
        <dbReference type="ARBA" id="ARBA00022801"/>
    </source>
</evidence>
<gene>
    <name evidence="4" type="primary">fbp</name>
    <name evidence="5" type="ORF">INF35_04265</name>
</gene>
<dbReference type="RefSeq" id="WP_193500265.1">
    <property type="nucleotide sequence ID" value="NZ_JADCKC010000001.1"/>
</dbReference>
<comment type="similarity">
    <text evidence="4">Belongs to the FBPase class 3 family.</text>
</comment>
<protein>
    <recommendedName>
        <fullName evidence="4">Fructose-1,6-bisphosphatase class 3</fullName>
        <shortName evidence="4">FBPase class 3</shortName>
        <ecNumber evidence="4">3.1.3.11</ecNumber>
    </recommendedName>
    <alternativeName>
        <fullName evidence="4">D-fructose-1,6-bisphosphate 1-phosphohydrolase class 3</fullName>
    </alternativeName>
</protein>
<comment type="cofactor">
    <cofactor evidence="4">
        <name>Mn(2+)</name>
        <dbReference type="ChEBI" id="CHEBI:29035"/>
    </cofactor>
</comment>
<comment type="catalytic activity">
    <reaction evidence="4">
        <text>beta-D-fructose 1,6-bisphosphate + H2O = beta-D-fructose 6-phosphate + phosphate</text>
        <dbReference type="Rhea" id="RHEA:11064"/>
        <dbReference type="ChEBI" id="CHEBI:15377"/>
        <dbReference type="ChEBI" id="CHEBI:32966"/>
        <dbReference type="ChEBI" id="CHEBI:43474"/>
        <dbReference type="ChEBI" id="CHEBI:57634"/>
        <dbReference type="EC" id="3.1.3.11"/>
    </reaction>
</comment>
<dbReference type="InterPro" id="IPR029052">
    <property type="entry name" value="Metallo-depent_PP-like"/>
</dbReference>
<dbReference type="InterPro" id="IPR009164">
    <property type="entry name" value="FBPtase_class3"/>
</dbReference>
<accession>A0ABR9R1I9</accession>
<evidence type="ECO:0000256" key="4">
    <source>
        <dbReference type="HAMAP-Rule" id="MF_01854"/>
    </source>
</evidence>
<dbReference type="Proteomes" id="UP000768567">
    <property type="component" value="Unassembled WGS sequence"/>
</dbReference>
<dbReference type="EMBL" id="JADCKC010000001">
    <property type="protein sequence ID" value="MBE5036998.1"/>
    <property type="molecule type" value="Genomic_DNA"/>
</dbReference>
<proteinExistence type="inferred from homology"/>